<comment type="caution">
    <text evidence="3">The sequence shown here is derived from an EMBL/GenBank/DDBJ whole genome shotgun (WGS) entry which is preliminary data.</text>
</comment>
<dbReference type="VEuPathDB" id="FungiDB:FUN_006912"/>
<dbReference type="VEuPathDB" id="FungiDB:RhiirFUN_009826"/>
<proteinExistence type="predicted"/>
<reference evidence="4 5" key="4">
    <citation type="submission" date="2017-10" db="EMBL/GenBank/DDBJ databases">
        <title>Genome analyses suggest a sexual origin of heterokaryosis in a supposedly ancient asexual fungus.</title>
        <authorList>
            <person name="Corradi N."/>
            <person name="Sedzielewska K."/>
            <person name="Noel J."/>
            <person name="Charron P."/>
            <person name="Farinelli L."/>
            <person name="Marton T."/>
            <person name="Kruger M."/>
            <person name="Pelin A."/>
            <person name="Brachmann A."/>
            <person name="Corradi N."/>
        </authorList>
    </citation>
    <scope>NUCLEOTIDE SEQUENCE [LARGE SCALE GENOMIC DNA]</scope>
    <source>
        <strain evidence="4 5">A1</strain>
    </source>
</reference>
<dbReference type="InterPro" id="IPR014756">
    <property type="entry name" value="Ig_E-set"/>
</dbReference>
<dbReference type="EMBL" id="LLXH01000163">
    <property type="protein sequence ID" value="PKC71498.1"/>
    <property type="molecule type" value="Genomic_DNA"/>
</dbReference>
<accession>A0A2I1DVD1</accession>
<dbReference type="OrthoDB" id="2333384at2759"/>
<evidence type="ECO:0000259" key="1">
    <source>
        <dbReference type="Pfam" id="PF00339"/>
    </source>
</evidence>
<dbReference type="Gene3D" id="2.60.40.640">
    <property type="match status" value="1"/>
</dbReference>
<evidence type="ECO:0000313" key="2">
    <source>
        <dbReference type="EMBL" id="CAB5368790.1"/>
    </source>
</evidence>
<protein>
    <recommendedName>
        <fullName evidence="1">Arrestin-like N-terminal domain-containing protein</fullName>
    </recommendedName>
</protein>
<reference evidence="3 6" key="1">
    <citation type="submission" date="2016-04" db="EMBL/GenBank/DDBJ databases">
        <title>Genome analyses suggest a sexual origin of heterokaryosis in a supposedly ancient asexual fungus.</title>
        <authorList>
            <person name="Ropars J."/>
            <person name="Sedzielewska K."/>
            <person name="Noel J."/>
            <person name="Charron P."/>
            <person name="Farinelli L."/>
            <person name="Marton T."/>
            <person name="Kruger M."/>
            <person name="Pelin A."/>
            <person name="Brachmann A."/>
            <person name="Corradi N."/>
        </authorList>
    </citation>
    <scope>NUCLEOTIDE SEQUENCE [LARGE SCALE GENOMIC DNA]</scope>
    <source>
        <strain evidence="3 6">A5</strain>
    </source>
</reference>
<dbReference type="Proteomes" id="UP000232722">
    <property type="component" value="Unassembled WGS sequence"/>
</dbReference>
<dbReference type="InterPro" id="IPR011021">
    <property type="entry name" value="Arrestin-like_N"/>
</dbReference>
<gene>
    <name evidence="2" type="ORF">CHRIB12_LOCUS11949</name>
    <name evidence="4" type="ORF">RhiirA1_531926</name>
    <name evidence="3" type="ORF">RhiirA5_411827</name>
</gene>
<dbReference type="VEuPathDB" id="FungiDB:RhiirA1_531926"/>
<evidence type="ECO:0000313" key="5">
    <source>
        <dbReference type="Proteomes" id="UP000232688"/>
    </source>
</evidence>
<dbReference type="Proteomes" id="UP000232688">
    <property type="component" value="Unassembled WGS sequence"/>
</dbReference>
<dbReference type="Pfam" id="PF00339">
    <property type="entry name" value="Arrestin_N"/>
    <property type="match status" value="1"/>
</dbReference>
<dbReference type="EMBL" id="LLXJ01000250">
    <property type="protein sequence ID" value="PKC12430.1"/>
    <property type="molecule type" value="Genomic_DNA"/>
</dbReference>
<feature type="domain" description="Arrestin-like N-terminal" evidence="1">
    <location>
        <begin position="87"/>
        <end position="204"/>
    </location>
</feature>
<name>A0A2I1DVD1_9GLOM</name>
<reference evidence="2" key="5">
    <citation type="submission" date="2020-05" db="EMBL/GenBank/DDBJ databases">
        <authorList>
            <person name="Rincon C."/>
            <person name="Sanders R I."/>
            <person name="Robbins C."/>
            <person name="Chaturvedi A."/>
        </authorList>
    </citation>
    <scope>NUCLEOTIDE SEQUENCE</scope>
    <source>
        <strain evidence="2">CHB12</strain>
    </source>
</reference>
<evidence type="ECO:0000313" key="6">
    <source>
        <dbReference type="Proteomes" id="UP000232722"/>
    </source>
</evidence>
<organism evidence="3 6">
    <name type="scientific">Rhizophagus irregularis</name>
    <dbReference type="NCBI Taxonomy" id="588596"/>
    <lineage>
        <taxon>Eukaryota</taxon>
        <taxon>Fungi</taxon>
        <taxon>Fungi incertae sedis</taxon>
        <taxon>Mucoromycota</taxon>
        <taxon>Glomeromycotina</taxon>
        <taxon>Glomeromycetes</taxon>
        <taxon>Glomerales</taxon>
        <taxon>Glomeraceae</taxon>
        <taxon>Rhizophagus</taxon>
    </lineage>
</organism>
<dbReference type="Proteomes" id="UP000684084">
    <property type="component" value="Unassembled WGS sequence"/>
</dbReference>
<reference evidence="3 6" key="2">
    <citation type="submission" date="2017-09" db="EMBL/GenBank/DDBJ databases">
        <title>Extensive intraspecific genome diversity in a model arbuscular mycorrhizal fungus.</title>
        <authorList>
            <person name="Chen E.C."/>
            <person name="Morin E."/>
            <person name="Beaudet D."/>
            <person name="Noel J."/>
            <person name="Ndikumana S."/>
            <person name="Charron P."/>
            <person name="St-Onge C."/>
            <person name="Giorgi J."/>
            <person name="Grigoriev I.V."/>
            <person name="Roux C."/>
            <person name="Martin F.M."/>
            <person name="Corradi N."/>
        </authorList>
    </citation>
    <scope>NUCLEOTIDE SEQUENCE [LARGE SCALE GENOMIC DNA]</scope>
    <source>
        <strain evidence="3 6">A5</strain>
    </source>
</reference>
<dbReference type="AlphaFoldDB" id="A0A2I1DVD1"/>
<evidence type="ECO:0000313" key="4">
    <source>
        <dbReference type="EMBL" id="PKC71498.1"/>
    </source>
</evidence>
<sequence length="525" mass="59732">MSSQTSFLQDNSLQLPATAYFTKINYDATTQFNKSIASQEEPTINDYIKYNKNVTFSYHPYLYKFQQGPLGEHDSYLIGLLNLNFLSFSSSIKINNIYLKFKGREKVKWMVKDGPRSKRVYGEEQILCDVKYKIWESTRSNNNGSRLIDLLSPNGINGINGINESDPIIRIPFKVKLPYNLPNNFETDIGNVEYTLKAIINTSNGIGSGNGISATGGALLSTILQQQHISEIKIPLKYTLILNNDNNPPYIMHGEKTANRNSVITNTNMPTVLNYTMVLPPNKNINIGVYISIPIRIRILEPGVNLERIEIMLRTSKDFRTKNSESRHIKEISSKMIIPRKNINFIKSKDNNKKKKYIEHERVDGECIQNINFYIPNDTLPTYTGRYITITHQLLLNFCLLYTNQKGQISRLNDFIVEEHITVSNIQKNFNIQLPNVPLPPKFFNPKQFTSTQFTSSIDSLQSLIPKCNFTSNSSKSSDSSGSSNDSLSMDSLYYYSRPASSLFSLHSINSTPNNAILRVFSTRL</sequence>
<dbReference type="EMBL" id="CAGKOT010000025">
    <property type="protein sequence ID" value="CAB5368790.1"/>
    <property type="molecule type" value="Genomic_DNA"/>
</dbReference>
<dbReference type="SUPFAM" id="SSF81296">
    <property type="entry name" value="E set domains"/>
    <property type="match status" value="1"/>
</dbReference>
<dbReference type="InterPro" id="IPR014752">
    <property type="entry name" value="Arrestin-like_C"/>
</dbReference>
<reference evidence="4 5" key="3">
    <citation type="submission" date="2017-10" db="EMBL/GenBank/DDBJ databases">
        <title>Extensive intraspecific genome diversity in a model arbuscular mycorrhizal fungus.</title>
        <authorList>
            <person name="Chen E.C.H."/>
            <person name="Morin E."/>
            <person name="Baudet D."/>
            <person name="Noel J."/>
            <person name="Ndikumana S."/>
            <person name="Charron P."/>
            <person name="St-Onge C."/>
            <person name="Giorgi J."/>
            <person name="Grigoriev I.V."/>
            <person name="Roux C."/>
            <person name="Martin F.M."/>
            <person name="Corradi N."/>
        </authorList>
    </citation>
    <scope>NUCLEOTIDE SEQUENCE [LARGE SCALE GENOMIC DNA]</scope>
    <source>
        <strain evidence="4 5">A1</strain>
    </source>
</reference>
<evidence type="ECO:0000313" key="3">
    <source>
        <dbReference type="EMBL" id="PKC12430.1"/>
    </source>
</evidence>